<dbReference type="STRING" id="285351.SAMN04488035_0760"/>
<keyword evidence="1" id="KW-0067">ATP-binding</keyword>
<proteinExistence type="predicted"/>
<evidence type="ECO:0000313" key="4">
    <source>
        <dbReference type="Proteomes" id="UP000198520"/>
    </source>
</evidence>
<dbReference type="Gene3D" id="3.30.1490.20">
    <property type="entry name" value="ATP-grasp fold, A domain"/>
    <property type="match status" value="1"/>
</dbReference>
<reference evidence="4" key="1">
    <citation type="submission" date="2016-10" db="EMBL/GenBank/DDBJ databases">
        <authorList>
            <person name="Varghese N."/>
            <person name="Submissions S."/>
        </authorList>
    </citation>
    <scope>NUCLEOTIDE SEQUENCE [LARGE SCALE GENOMIC DNA]</scope>
    <source>
        <strain evidence="4">DSM 19083</strain>
    </source>
</reference>
<name>A0A1I2DVH8_9MICO</name>
<evidence type="ECO:0000256" key="1">
    <source>
        <dbReference type="PROSITE-ProRule" id="PRU00409"/>
    </source>
</evidence>
<evidence type="ECO:0000259" key="2">
    <source>
        <dbReference type="PROSITE" id="PS50975"/>
    </source>
</evidence>
<dbReference type="Gene3D" id="3.30.470.20">
    <property type="entry name" value="ATP-grasp fold, B domain"/>
    <property type="match status" value="1"/>
</dbReference>
<gene>
    <name evidence="3" type="ORF">SAMN04488035_0760</name>
</gene>
<protein>
    <submittedName>
        <fullName evidence="3">Glutathione synthase/RimK-type ligase, ATP-grasp superfamily</fullName>
    </submittedName>
</protein>
<dbReference type="GO" id="GO:0046872">
    <property type="term" value="F:metal ion binding"/>
    <property type="evidence" value="ECO:0007669"/>
    <property type="project" value="InterPro"/>
</dbReference>
<dbReference type="GO" id="GO:0005524">
    <property type="term" value="F:ATP binding"/>
    <property type="evidence" value="ECO:0007669"/>
    <property type="project" value="UniProtKB-UniRule"/>
</dbReference>
<dbReference type="PROSITE" id="PS50975">
    <property type="entry name" value="ATP_GRASP"/>
    <property type="match status" value="1"/>
</dbReference>
<dbReference type="EMBL" id="FONZ01000001">
    <property type="protein sequence ID" value="SFE84605.1"/>
    <property type="molecule type" value="Genomic_DNA"/>
</dbReference>
<dbReference type="InterPro" id="IPR011761">
    <property type="entry name" value="ATP-grasp"/>
</dbReference>
<accession>A0A1I2DVH8</accession>
<organism evidence="3 4">
    <name type="scientific">Flavimobilis marinus</name>
    <dbReference type="NCBI Taxonomy" id="285351"/>
    <lineage>
        <taxon>Bacteria</taxon>
        <taxon>Bacillati</taxon>
        <taxon>Actinomycetota</taxon>
        <taxon>Actinomycetes</taxon>
        <taxon>Micrococcales</taxon>
        <taxon>Jonesiaceae</taxon>
        <taxon>Flavimobilis</taxon>
    </lineage>
</organism>
<sequence length="309" mass="34422">MTVTLHLVTRIALATSNFHPDLTEDDVPVLEALRKHDGVEAVAAIWDDPDVDWSSFDLVVLRSTWDYSSRREEFLAWAKSVPRLVNPAGLVEWNTDKSYLRELADASLPTIPTIWLDPARNLSSRAVHTRMPAHGDFVIKPTVSRGSRDTGRYEAGEAHSRGLAIRHAVELLKDERHVMVQPYLTQVDTEGESVLVYIDGEFSHSVRKGAMLQGPFRGMAGLYKQEEISDREATDAERAVADRVVAHAREVLHRVSDEQELLYARVDLVPGNDGEPVVIEFEVAEPSLFLAFKPGAAEKLAEAILARLA</sequence>
<evidence type="ECO:0000313" key="3">
    <source>
        <dbReference type="EMBL" id="SFE84605.1"/>
    </source>
</evidence>
<dbReference type="Gene3D" id="3.40.50.20">
    <property type="match status" value="1"/>
</dbReference>
<dbReference type="PANTHER" id="PTHR39217">
    <property type="match status" value="1"/>
</dbReference>
<dbReference type="Proteomes" id="UP000198520">
    <property type="component" value="Unassembled WGS sequence"/>
</dbReference>
<dbReference type="GO" id="GO:0016874">
    <property type="term" value="F:ligase activity"/>
    <property type="evidence" value="ECO:0007669"/>
    <property type="project" value="UniProtKB-KW"/>
</dbReference>
<dbReference type="SUPFAM" id="SSF56059">
    <property type="entry name" value="Glutathione synthetase ATP-binding domain-like"/>
    <property type="match status" value="1"/>
</dbReference>
<keyword evidence="4" id="KW-1185">Reference proteome</keyword>
<feature type="domain" description="ATP-grasp" evidence="2">
    <location>
        <begin position="100"/>
        <end position="309"/>
    </location>
</feature>
<dbReference type="PANTHER" id="PTHR39217:SF1">
    <property type="entry name" value="GLUTATHIONE SYNTHETASE"/>
    <property type="match status" value="1"/>
</dbReference>
<dbReference type="AlphaFoldDB" id="A0A1I2DVH8"/>
<keyword evidence="3" id="KW-0436">Ligase</keyword>
<dbReference type="InterPro" id="IPR053191">
    <property type="entry name" value="DcsG_Biosynth_Enzyme"/>
</dbReference>
<keyword evidence="1" id="KW-0547">Nucleotide-binding</keyword>
<dbReference type="InterPro" id="IPR013815">
    <property type="entry name" value="ATP_grasp_subdomain_1"/>
</dbReference>